<dbReference type="RefSeq" id="WP_015231490.1">
    <property type="nucleotide sequence ID" value="NC_019789.1"/>
</dbReference>
<sequence length="193" mass="21118">MTRYTQIHALTIEQPPETPTPAWPDVTEDSQGDLADANDDVMGLLPLDDLEDATFSPELEQALVAFQDSVGELRASDLSRMDGCILEPYALATARFIAFVALSDVCGMMNPAGAPFLHTSSVRRLPPHQLAFAHASPECQFECWTLQASSSPRADASEPLNACSMGKRARWSMVCNTLRNLALSRNCPYHSHP</sequence>
<dbReference type="HOGENOM" id="CLU_1406721_0_0_0"/>
<dbReference type="AlphaFoldDB" id="L0A849"/>
<gene>
    <name evidence="1" type="ordered locus">Deipe_4230</name>
</gene>
<organism evidence="1 2">
    <name type="scientific">Deinococcus peraridilitoris (strain DSM 19664 / LMG 22246 / CIP 109416 / KR-200)</name>
    <dbReference type="NCBI Taxonomy" id="937777"/>
    <lineage>
        <taxon>Bacteria</taxon>
        <taxon>Thermotogati</taxon>
        <taxon>Deinococcota</taxon>
        <taxon>Deinococci</taxon>
        <taxon>Deinococcales</taxon>
        <taxon>Deinococcaceae</taxon>
        <taxon>Deinococcus</taxon>
    </lineage>
</organism>
<accession>L0A849</accession>
<protein>
    <submittedName>
        <fullName evidence="1">Uncharacterized protein</fullName>
    </submittedName>
</protein>
<keyword evidence="2" id="KW-1185">Reference proteome</keyword>
<reference evidence="2" key="1">
    <citation type="submission" date="2012-03" db="EMBL/GenBank/DDBJ databases">
        <title>Complete sequence of plasmid 1 of Deinococcus peraridilitoris DSM 19664.</title>
        <authorList>
            <person name="Lucas S."/>
            <person name="Copeland A."/>
            <person name="Lapidus A."/>
            <person name="Glavina del Rio T."/>
            <person name="Dalin E."/>
            <person name="Tice H."/>
            <person name="Bruce D."/>
            <person name="Goodwin L."/>
            <person name="Pitluck S."/>
            <person name="Peters L."/>
            <person name="Mikhailova N."/>
            <person name="Lu M."/>
            <person name="Kyrpides N."/>
            <person name="Mavromatis K."/>
            <person name="Ivanova N."/>
            <person name="Brettin T."/>
            <person name="Detter J.C."/>
            <person name="Han C."/>
            <person name="Larimer F."/>
            <person name="Land M."/>
            <person name="Hauser L."/>
            <person name="Markowitz V."/>
            <person name="Cheng J.-F."/>
            <person name="Hugenholtz P."/>
            <person name="Woyke T."/>
            <person name="Wu D."/>
            <person name="Pukall R."/>
            <person name="Steenblock K."/>
            <person name="Brambilla E."/>
            <person name="Klenk H.-P."/>
            <person name="Eisen J.A."/>
        </authorList>
    </citation>
    <scope>NUCLEOTIDE SEQUENCE [LARGE SCALE GENOMIC DNA]</scope>
    <source>
        <strain evidence="2">DSM 19664 / LMG 22246 / CIP 109416 / KR-200</strain>
        <plasmid evidence="2">Plasmid pDEIPE01</plasmid>
    </source>
</reference>
<geneLocation type="plasmid" evidence="1 2">
    <name>pDEIPE01</name>
</geneLocation>
<dbReference type="KEGG" id="dpd:Deipe_4230"/>
<proteinExistence type="predicted"/>
<dbReference type="EMBL" id="CP003383">
    <property type="protein sequence ID" value="AFZ69589.1"/>
    <property type="molecule type" value="Genomic_DNA"/>
</dbReference>
<keyword evidence="1" id="KW-0614">Plasmid</keyword>
<dbReference type="Proteomes" id="UP000010467">
    <property type="component" value="Plasmid pDEIPE01"/>
</dbReference>
<evidence type="ECO:0000313" key="1">
    <source>
        <dbReference type="EMBL" id="AFZ69589.1"/>
    </source>
</evidence>
<evidence type="ECO:0000313" key="2">
    <source>
        <dbReference type="Proteomes" id="UP000010467"/>
    </source>
</evidence>
<name>L0A849_DEIPD</name>